<feature type="domain" description="PAC" evidence="8">
    <location>
        <begin position="603"/>
        <end position="655"/>
    </location>
</feature>
<feature type="domain" description="Histidine kinase" evidence="6">
    <location>
        <begin position="802"/>
        <end position="1012"/>
    </location>
</feature>
<dbReference type="RefSeq" id="WP_072994973.1">
    <property type="nucleotide sequence ID" value="NZ_FQYU01000008.1"/>
</dbReference>
<dbReference type="PROSITE" id="PS50112">
    <property type="entry name" value="PAS"/>
    <property type="match status" value="2"/>
</dbReference>
<dbReference type="InterPro" id="IPR000014">
    <property type="entry name" value="PAS"/>
</dbReference>
<dbReference type="Gene3D" id="2.10.70.100">
    <property type="match status" value="4"/>
</dbReference>
<dbReference type="Pfam" id="PF08447">
    <property type="entry name" value="PAS_3"/>
    <property type="match status" value="4"/>
</dbReference>
<keyword evidence="4" id="KW-0808">Transferase</keyword>
<keyword evidence="3" id="KW-0597">Phosphoprotein</keyword>
<dbReference type="SMART" id="SM00086">
    <property type="entry name" value="PAC"/>
    <property type="match status" value="6"/>
</dbReference>
<dbReference type="InterPro" id="IPR036890">
    <property type="entry name" value="HATPase_C_sf"/>
</dbReference>
<evidence type="ECO:0000256" key="1">
    <source>
        <dbReference type="ARBA" id="ARBA00000085"/>
    </source>
</evidence>
<dbReference type="Gene3D" id="3.30.450.20">
    <property type="entry name" value="PAS domain"/>
    <property type="match status" value="6"/>
</dbReference>
<dbReference type="PROSITE" id="PS50113">
    <property type="entry name" value="PAC"/>
    <property type="match status" value="5"/>
</dbReference>
<dbReference type="InterPro" id="IPR001610">
    <property type="entry name" value="PAC"/>
</dbReference>
<dbReference type="Pfam" id="PF02518">
    <property type="entry name" value="HATPase_c"/>
    <property type="match status" value="1"/>
</dbReference>
<evidence type="ECO:0000256" key="2">
    <source>
        <dbReference type="ARBA" id="ARBA00012438"/>
    </source>
</evidence>
<dbReference type="InterPro" id="IPR013655">
    <property type="entry name" value="PAS_fold_3"/>
</dbReference>
<evidence type="ECO:0000313" key="9">
    <source>
        <dbReference type="EMBL" id="SHJ74336.1"/>
    </source>
</evidence>
<evidence type="ECO:0000256" key="5">
    <source>
        <dbReference type="ARBA" id="ARBA00022777"/>
    </source>
</evidence>
<accession>A0A1M6LT99</accession>
<feature type="domain" description="PAC" evidence="8">
    <location>
        <begin position="222"/>
        <end position="274"/>
    </location>
</feature>
<dbReference type="Gene3D" id="1.10.287.130">
    <property type="match status" value="1"/>
</dbReference>
<organism evidence="9 10">
    <name type="scientific">Pseudozobellia thermophila</name>
    <dbReference type="NCBI Taxonomy" id="192903"/>
    <lineage>
        <taxon>Bacteria</taxon>
        <taxon>Pseudomonadati</taxon>
        <taxon>Bacteroidota</taxon>
        <taxon>Flavobacteriia</taxon>
        <taxon>Flavobacteriales</taxon>
        <taxon>Flavobacteriaceae</taxon>
        <taxon>Pseudozobellia</taxon>
    </lineage>
</organism>
<dbReference type="PROSITE" id="PS50109">
    <property type="entry name" value="HIS_KIN"/>
    <property type="match status" value="1"/>
</dbReference>
<comment type="catalytic activity">
    <reaction evidence="1">
        <text>ATP + protein L-histidine = ADP + protein N-phospho-L-histidine.</text>
        <dbReference type="EC" id="2.7.13.3"/>
    </reaction>
</comment>
<dbReference type="Pfam" id="PF13426">
    <property type="entry name" value="PAS_9"/>
    <property type="match status" value="1"/>
</dbReference>
<dbReference type="NCBIfam" id="TIGR00229">
    <property type="entry name" value="sensory_box"/>
    <property type="match status" value="4"/>
</dbReference>
<feature type="domain" description="PAC" evidence="8">
    <location>
        <begin position="476"/>
        <end position="528"/>
    </location>
</feature>
<dbReference type="SUPFAM" id="SSF55874">
    <property type="entry name" value="ATPase domain of HSP90 chaperone/DNA topoisomerase II/histidine kinase"/>
    <property type="match status" value="1"/>
</dbReference>
<feature type="domain" description="PAC" evidence="8">
    <location>
        <begin position="349"/>
        <end position="401"/>
    </location>
</feature>
<evidence type="ECO:0000259" key="8">
    <source>
        <dbReference type="PROSITE" id="PS50113"/>
    </source>
</evidence>
<dbReference type="EMBL" id="FQYU01000008">
    <property type="protein sequence ID" value="SHJ74336.1"/>
    <property type="molecule type" value="Genomic_DNA"/>
</dbReference>
<gene>
    <name evidence="9" type="ORF">SAMN04488513_10840</name>
</gene>
<dbReference type="InterPro" id="IPR035965">
    <property type="entry name" value="PAS-like_dom_sf"/>
</dbReference>
<dbReference type="Gene3D" id="3.30.565.10">
    <property type="entry name" value="Histidine kinase-like ATPase, C-terminal domain"/>
    <property type="match status" value="1"/>
</dbReference>
<dbReference type="SUPFAM" id="SSF55785">
    <property type="entry name" value="PYP-like sensor domain (PAS domain)"/>
    <property type="match status" value="6"/>
</dbReference>
<dbReference type="SMART" id="SM00091">
    <property type="entry name" value="PAS"/>
    <property type="match status" value="4"/>
</dbReference>
<dbReference type="GO" id="GO:0004673">
    <property type="term" value="F:protein histidine kinase activity"/>
    <property type="evidence" value="ECO:0007669"/>
    <property type="project" value="UniProtKB-EC"/>
</dbReference>
<dbReference type="CDD" id="cd00130">
    <property type="entry name" value="PAS"/>
    <property type="match status" value="5"/>
</dbReference>
<evidence type="ECO:0000256" key="4">
    <source>
        <dbReference type="ARBA" id="ARBA00022679"/>
    </source>
</evidence>
<dbReference type="PRINTS" id="PR00344">
    <property type="entry name" value="BCTRLSENSOR"/>
</dbReference>
<sequence>MYERIKSFAKSRNEPGNSNVPPGLLEKANEIGRIGVFELNIATGAVYWNNMLREIYEVPDNYIPDFESMLVFCKEEGDRNIMFRAHAEAIEKGSPFEFDIPISTAKGQHRHIWITAQPEFIDDGCHTIYGVVIDITGPKKTEASLLQKKHQWDFAEQLSAIGHWRYNVITTDFEWSDNVYRIYDFDIGTSINFEKYLTHLHPDDRQMVSDITEEFKRTKKFRKFKHRALHRDGSVRTVEMMGSVISSTNNQAIEIFGTIQDITDRIDSQKDLQLKNQLLTFTTEMTKVGYWQWDTVNNQETWSDNLYDMFGREKTGNLTYETYMEYVHPKDVDYVVAQIKKAFEDHEFPIFEHRIILKDGTVKTIQLMGKVFCNEAGEVIEIIGTCQDITESKATQIELLRKNELLNLSNELTNVGYWQWDTVNDVVIWSENLYRIFGRHEKSQLSFATYFSYVHPKDGDMVNQNFEASFKNKAFKSFTHRIVLADGTEKVIELTGKVIANKAGKIVEIIGTCQDITRTKRTEQELIRKNHLLNMAEKIAMIGYWQWNLTDGKIVWSDNLYRISDIEMGTEIDSEKYLASVHPEDREPLRKYMREILQTKKFERFFHRIIKKDGSIRTIEVIGEVIIGKDGRVTEIMGTSQDVTEQRMAEIKFRGLLESAPDAFVVMDTDGIIKLVNKQTENLYGYSSEELVGTNYFDLVPEDLQDLFLLDKERFRNNPFQGPIVPSTNSLYIINKEGNKIPVQISVGPVETAEGLLVTAAIRDITEQKTNEDKILEANRNLKESTDRLTLQNQQLAEFNHITSHNLRAPVSNLNSLLHLYREENSTVKKEALFEKFETVIAHLTLTLNTLIESLKVKNSTAKSTETISLDDTLKKTKEILAAEILNTKAHITSDFKEIPKISYNKIYIESIFLNLIGNAIKYSSENRAPKIEVASYNENGRVTLSFKDNGLGIDLNRHGHKIFGLNKVFHRHPDAKGIGLFLTKAQVEAMGGSISVESQVDVGSTFIIKLN</sequence>
<dbReference type="InterPro" id="IPR004358">
    <property type="entry name" value="Sig_transdc_His_kin-like_C"/>
</dbReference>
<evidence type="ECO:0000259" key="7">
    <source>
        <dbReference type="PROSITE" id="PS50112"/>
    </source>
</evidence>
<dbReference type="OrthoDB" id="5522855at2"/>
<evidence type="ECO:0000259" key="6">
    <source>
        <dbReference type="PROSITE" id="PS50109"/>
    </source>
</evidence>
<reference evidence="10" key="1">
    <citation type="submission" date="2016-11" db="EMBL/GenBank/DDBJ databases">
        <authorList>
            <person name="Varghese N."/>
            <person name="Submissions S."/>
        </authorList>
    </citation>
    <scope>NUCLEOTIDE SEQUENCE [LARGE SCALE GENOMIC DNA]</scope>
    <source>
        <strain evidence="10">DSM 19858</strain>
    </source>
</reference>
<dbReference type="PANTHER" id="PTHR43304">
    <property type="entry name" value="PHYTOCHROME-LIKE PROTEIN CPH1"/>
    <property type="match status" value="1"/>
</dbReference>
<dbReference type="InterPro" id="IPR003594">
    <property type="entry name" value="HATPase_dom"/>
</dbReference>
<dbReference type="SMART" id="SM00387">
    <property type="entry name" value="HATPase_c"/>
    <property type="match status" value="1"/>
</dbReference>
<name>A0A1M6LT99_9FLAO</name>
<dbReference type="AlphaFoldDB" id="A0A1M6LT99"/>
<dbReference type="Proteomes" id="UP000184543">
    <property type="component" value="Unassembled WGS sequence"/>
</dbReference>
<dbReference type="InterPro" id="IPR005467">
    <property type="entry name" value="His_kinase_dom"/>
</dbReference>
<dbReference type="InterPro" id="IPR052162">
    <property type="entry name" value="Sensor_kinase/Photoreceptor"/>
</dbReference>
<feature type="domain" description="PAC" evidence="8">
    <location>
        <begin position="727"/>
        <end position="777"/>
    </location>
</feature>
<dbReference type="STRING" id="192903.SAMN04488513_10840"/>
<evidence type="ECO:0000313" key="10">
    <source>
        <dbReference type="Proteomes" id="UP000184543"/>
    </source>
</evidence>
<dbReference type="EC" id="2.7.13.3" evidence="2"/>
<keyword evidence="10" id="KW-1185">Reference proteome</keyword>
<evidence type="ECO:0000256" key="3">
    <source>
        <dbReference type="ARBA" id="ARBA00022553"/>
    </source>
</evidence>
<protein>
    <recommendedName>
        <fullName evidence="2">histidine kinase</fullName>
        <ecNumber evidence="2">2.7.13.3</ecNumber>
    </recommendedName>
</protein>
<keyword evidence="5" id="KW-0418">Kinase</keyword>
<proteinExistence type="predicted"/>
<dbReference type="InterPro" id="IPR000700">
    <property type="entry name" value="PAS-assoc_C"/>
</dbReference>
<feature type="domain" description="PAS" evidence="7">
    <location>
        <begin position="421"/>
        <end position="473"/>
    </location>
</feature>
<dbReference type="PANTHER" id="PTHR43304:SF1">
    <property type="entry name" value="PAC DOMAIN-CONTAINING PROTEIN"/>
    <property type="match status" value="1"/>
</dbReference>
<feature type="domain" description="PAS" evidence="7">
    <location>
        <begin position="649"/>
        <end position="703"/>
    </location>
</feature>